<evidence type="ECO:0000256" key="2">
    <source>
        <dbReference type="ARBA" id="ARBA00023125"/>
    </source>
</evidence>
<dbReference type="InterPro" id="IPR011711">
    <property type="entry name" value="GntR_C"/>
</dbReference>
<name>A0ABT5TAW8_9RHOB</name>
<dbReference type="Proteomes" id="UP001431784">
    <property type="component" value="Unassembled WGS sequence"/>
</dbReference>
<gene>
    <name evidence="5" type="ORF">PUT78_14235</name>
</gene>
<dbReference type="InterPro" id="IPR036390">
    <property type="entry name" value="WH_DNA-bd_sf"/>
</dbReference>
<dbReference type="InterPro" id="IPR036388">
    <property type="entry name" value="WH-like_DNA-bd_sf"/>
</dbReference>
<keyword evidence="3" id="KW-0804">Transcription</keyword>
<evidence type="ECO:0000256" key="1">
    <source>
        <dbReference type="ARBA" id="ARBA00023015"/>
    </source>
</evidence>
<dbReference type="Gene3D" id="1.10.10.10">
    <property type="entry name" value="Winged helix-like DNA-binding domain superfamily/Winged helix DNA-binding domain"/>
    <property type="match status" value="1"/>
</dbReference>
<dbReference type="EMBL" id="JAQZSM010000014">
    <property type="protein sequence ID" value="MDD7972262.1"/>
    <property type="molecule type" value="Genomic_DNA"/>
</dbReference>
<dbReference type="Pfam" id="PF00392">
    <property type="entry name" value="GntR"/>
    <property type="match status" value="1"/>
</dbReference>
<dbReference type="Pfam" id="PF07729">
    <property type="entry name" value="FCD"/>
    <property type="match status" value="1"/>
</dbReference>
<evidence type="ECO:0000313" key="6">
    <source>
        <dbReference type="Proteomes" id="UP001431784"/>
    </source>
</evidence>
<protein>
    <submittedName>
        <fullName evidence="5">FCD domain-containing protein</fullName>
    </submittedName>
</protein>
<dbReference type="PANTHER" id="PTHR43537">
    <property type="entry name" value="TRANSCRIPTIONAL REGULATOR, GNTR FAMILY"/>
    <property type="match status" value="1"/>
</dbReference>
<dbReference type="InterPro" id="IPR000524">
    <property type="entry name" value="Tscrpt_reg_HTH_GntR"/>
</dbReference>
<evidence type="ECO:0000259" key="4">
    <source>
        <dbReference type="PROSITE" id="PS50949"/>
    </source>
</evidence>
<evidence type="ECO:0000313" key="5">
    <source>
        <dbReference type="EMBL" id="MDD7972262.1"/>
    </source>
</evidence>
<dbReference type="SMART" id="SM00895">
    <property type="entry name" value="FCD"/>
    <property type="match status" value="1"/>
</dbReference>
<dbReference type="InterPro" id="IPR008920">
    <property type="entry name" value="TF_FadR/GntR_C"/>
</dbReference>
<reference evidence="5" key="1">
    <citation type="submission" date="2023-02" db="EMBL/GenBank/DDBJ databases">
        <title>Description of Roseinatronobacter alkalisoli sp. nov., an alkaliphilic bacerium isolated from soda soil.</title>
        <authorList>
            <person name="Wei W."/>
        </authorList>
    </citation>
    <scope>NUCLEOTIDE SEQUENCE</scope>
    <source>
        <strain evidence="5">HJB301</strain>
    </source>
</reference>
<proteinExistence type="predicted"/>
<keyword evidence="6" id="KW-1185">Reference proteome</keyword>
<keyword evidence="1" id="KW-0805">Transcription regulation</keyword>
<organism evidence="5 6">
    <name type="scientific">Roseinatronobacter alkalisoli</name>
    <dbReference type="NCBI Taxonomy" id="3028235"/>
    <lineage>
        <taxon>Bacteria</taxon>
        <taxon>Pseudomonadati</taxon>
        <taxon>Pseudomonadota</taxon>
        <taxon>Alphaproteobacteria</taxon>
        <taxon>Rhodobacterales</taxon>
        <taxon>Paracoccaceae</taxon>
        <taxon>Roseinatronobacter</taxon>
    </lineage>
</organism>
<feature type="domain" description="HTH gntR-type" evidence="4">
    <location>
        <begin position="1"/>
        <end position="58"/>
    </location>
</feature>
<evidence type="ECO:0000256" key="3">
    <source>
        <dbReference type="ARBA" id="ARBA00023163"/>
    </source>
</evidence>
<dbReference type="SUPFAM" id="SSF46785">
    <property type="entry name" value="Winged helix' DNA-binding domain"/>
    <property type="match status" value="1"/>
</dbReference>
<dbReference type="PROSITE" id="PS50949">
    <property type="entry name" value="HTH_GNTR"/>
    <property type="match status" value="1"/>
</dbReference>
<accession>A0ABT5TAW8</accession>
<dbReference type="Gene3D" id="1.20.120.530">
    <property type="entry name" value="GntR ligand-binding domain-like"/>
    <property type="match status" value="1"/>
</dbReference>
<keyword evidence="2" id="KW-0238">DNA-binding</keyword>
<sequence>MRRDILGGRLAPGRKLKLEGLRSDYGASVSILREVLNRLATEGLVVAEGQRGFEVALVSADNLRELAELRLLLEGRALINSFQNGDVDWEARVIAAHHKLAAMEERMDRGDRSQIDLWKRLDWGFHQALISACGSDALMHLHGGVFDKYLRYQMIALSFRGQIAAAEHRALLDAALKRDHETAASVLKEHLLGGVQHALNSGTI</sequence>
<dbReference type="PANTHER" id="PTHR43537:SF20">
    <property type="entry name" value="HTH-TYPE TRANSCRIPTIONAL REPRESSOR GLAR"/>
    <property type="match status" value="1"/>
</dbReference>
<comment type="caution">
    <text evidence="5">The sequence shown here is derived from an EMBL/GenBank/DDBJ whole genome shotgun (WGS) entry which is preliminary data.</text>
</comment>
<dbReference type="SUPFAM" id="SSF48008">
    <property type="entry name" value="GntR ligand-binding domain-like"/>
    <property type="match status" value="1"/>
</dbReference>